<gene>
    <name evidence="1" type="ORF">GCK72_008768</name>
    <name evidence="2" type="ORF">GCK72_008771</name>
</gene>
<reference evidence="2 3" key="1">
    <citation type="submission" date="2019-12" db="EMBL/GenBank/DDBJ databases">
        <title>Chromosome-level assembly of the Caenorhabditis remanei genome.</title>
        <authorList>
            <person name="Teterina A.A."/>
            <person name="Willis J.H."/>
            <person name="Phillips P.C."/>
        </authorList>
    </citation>
    <scope>NUCLEOTIDE SEQUENCE [LARGE SCALE GENOMIC DNA]</scope>
    <source>
        <strain evidence="2 3">PX506</strain>
        <tissue evidence="2">Whole organism</tissue>
    </source>
</reference>
<dbReference type="AlphaFoldDB" id="A0A6A5H223"/>
<dbReference type="EMBL" id="WUAV01000003">
    <property type="protein sequence ID" value="KAF1760519.1"/>
    <property type="molecule type" value="Genomic_DNA"/>
</dbReference>
<dbReference type="CTD" id="78774748"/>
<protein>
    <submittedName>
        <fullName evidence="2">Uncharacterized protein</fullName>
    </submittedName>
</protein>
<comment type="caution">
    <text evidence="2">The sequence shown here is derived from an EMBL/GenBank/DDBJ whole genome shotgun (WGS) entry which is preliminary data.</text>
</comment>
<sequence>MSFRILEVLHEILPHSIRLPNLSELELIRVTGNIQFDFTGGLIRPTEVWRHSLLDLDGENPLFWMPIHDGLIWIRIVLLTITSSHFDSTDVFHRCRFRIFDFRHFCERF</sequence>
<dbReference type="EMBL" id="WUAV01000003">
    <property type="protein sequence ID" value="KAF1760522.1"/>
    <property type="molecule type" value="Genomic_DNA"/>
</dbReference>
<organism evidence="2 3">
    <name type="scientific">Caenorhabditis remanei</name>
    <name type="common">Caenorhabditis vulgaris</name>
    <dbReference type="NCBI Taxonomy" id="31234"/>
    <lineage>
        <taxon>Eukaryota</taxon>
        <taxon>Metazoa</taxon>
        <taxon>Ecdysozoa</taxon>
        <taxon>Nematoda</taxon>
        <taxon>Chromadorea</taxon>
        <taxon>Rhabditida</taxon>
        <taxon>Rhabditina</taxon>
        <taxon>Rhabditomorpha</taxon>
        <taxon>Rhabditoidea</taxon>
        <taxon>Rhabditidae</taxon>
        <taxon>Peloderinae</taxon>
        <taxon>Caenorhabditis</taxon>
    </lineage>
</organism>
<name>A0A6A5H223_CAERE</name>
<dbReference type="RefSeq" id="XP_053586610.1">
    <property type="nucleotide sequence ID" value="XM_053727033.1"/>
</dbReference>
<dbReference type="KEGG" id="crq:GCK72_008768"/>
<evidence type="ECO:0000313" key="3">
    <source>
        <dbReference type="Proteomes" id="UP000483820"/>
    </source>
</evidence>
<dbReference type="GeneID" id="78774748"/>
<evidence type="ECO:0000313" key="1">
    <source>
        <dbReference type="EMBL" id="KAF1760519.1"/>
    </source>
</evidence>
<dbReference type="Proteomes" id="UP000483820">
    <property type="component" value="Chromosome III"/>
</dbReference>
<evidence type="ECO:0000313" key="2">
    <source>
        <dbReference type="EMBL" id="KAF1760522.1"/>
    </source>
</evidence>
<proteinExistence type="predicted"/>
<accession>A0A6A5H223</accession>